<dbReference type="PANTHER" id="PTHR11895">
    <property type="entry name" value="TRANSAMIDASE"/>
    <property type="match status" value="1"/>
</dbReference>
<proteinExistence type="inferred from homology"/>
<dbReference type="NCBIfam" id="TIGR00132">
    <property type="entry name" value="gatA"/>
    <property type="match status" value="1"/>
</dbReference>
<evidence type="ECO:0000256" key="6">
    <source>
        <dbReference type="ARBA" id="ARBA00022741"/>
    </source>
</evidence>
<dbReference type="HOGENOM" id="CLU_009600_0_3_0"/>
<dbReference type="EMBL" id="CP001823">
    <property type="protein sequence ID" value="ACZ39359.1"/>
    <property type="molecule type" value="Genomic_DNA"/>
</dbReference>
<name>D1C542_SPHTD</name>
<reference evidence="12 13" key="2">
    <citation type="journal article" date="2010" name="Stand. Genomic Sci.">
        <title>Complete genome sequence of Desulfohalobium retbaense type strain (HR(100)).</title>
        <authorList>
            <person name="Spring S."/>
            <person name="Nolan M."/>
            <person name="Lapidus A."/>
            <person name="Glavina Del Rio T."/>
            <person name="Copeland A."/>
            <person name="Tice H."/>
            <person name="Cheng J.F."/>
            <person name="Lucas S."/>
            <person name="Land M."/>
            <person name="Chen F."/>
            <person name="Bruce D."/>
            <person name="Goodwin L."/>
            <person name="Pitluck S."/>
            <person name="Ivanova N."/>
            <person name="Mavromatis K."/>
            <person name="Mikhailova N."/>
            <person name="Pati A."/>
            <person name="Chen A."/>
            <person name="Palaniappan K."/>
            <person name="Hauser L."/>
            <person name="Chang Y.J."/>
            <person name="Jeffries C.D."/>
            <person name="Munk C."/>
            <person name="Kiss H."/>
            <person name="Chain P."/>
            <person name="Han C."/>
            <person name="Brettin T."/>
            <person name="Detter J.C."/>
            <person name="Schuler E."/>
            <person name="Goker M."/>
            <person name="Rohde M."/>
            <person name="Bristow J."/>
            <person name="Eisen J.A."/>
            <person name="Markowitz V."/>
            <person name="Hugenholtz P."/>
            <person name="Kyrpides N.C."/>
            <person name="Klenk H.P."/>
        </authorList>
    </citation>
    <scope>NUCLEOTIDE SEQUENCE [LARGE SCALE GENOMIC DNA]</scope>
    <source>
        <strain evidence="13">ATCC 49802 / DSM 20745 / S 6022</strain>
    </source>
</reference>
<dbReference type="InParanoid" id="D1C542"/>
<comment type="function">
    <text evidence="10">Allows the formation of correctly charged Gln-tRNA(Gln) through the transamidation of misacylated Glu-tRNA(Gln) in organisms which lack glutaminyl-tRNA synthetase. The reaction takes place in the presence of glutamine and ATP through an activated gamma-phospho-Glu-tRNA(Gln).</text>
</comment>
<dbReference type="PANTHER" id="PTHR11895:SF151">
    <property type="entry name" value="GLUTAMYL-TRNA(GLN) AMIDOTRANSFERASE SUBUNIT A"/>
    <property type="match status" value="1"/>
</dbReference>
<evidence type="ECO:0000313" key="12">
    <source>
        <dbReference type="EMBL" id="ACZ39359.1"/>
    </source>
</evidence>
<evidence type="ECO:0000256" key="7">
    <source>
        <dbReference type="ARBA" id="ARBA00022840"/>
    </source>
</evidence>
<comment type="subunit">
    <text evidence="2 10">Heterotrimer of A, B and C subunits.</text>
</comment>
<evidence type="ECO:0000256" key="3">
    <source>
        <dbReference type="ARBA" id="ARBA00012739"/>
    </source>
</evidence>
<dbReference type="InterPro" id="IPR020556">
    <property type="entry name" value="Amidase_CS"/>
</dbReference>
<dbReference type="InterPro" id="IPR023631">
    <property type="entry name" value="Amidase_dom"/>
</dbReference>
<dbReference type="SUPFAM" id="SSF75304">
    <property type="entry name" value="Amidase signature (AS) enzymes"/>
    <property type="match status" value="1"/>
</dbReference>
<dbReference type="InterPro" id="IPR000120">
    <property type="entry name" value="Amidase"/>
</dbReference>
<accession>D1C542</accession>
<organism evidence="12 13">
    <name type="scientific">Sphaerobacter thermophilus (strain ATCC 49802 / DSM 20745 / KCCM 41009 / NCIMB 13125 / S 6022)</name>
    <dbReference type="NCBI Taxonomy" id="479434"/>
    <lineage>
        <taxon>Bacteria</taxon>
        <taxon>Pseudomonadati</taxon>
        <taxon>Thermomicrobiota</taxon>
        <taxon>Thermomicrobia</taxon>
        <taxon>Sphaerobacterales</taxon>
        <taxon>Sphaerobacterineae</taxon>
        <taxon>Sphaerobacteraceae</taxon>
        <taxon>Sphaerobacter</taxon>
    </lineage>
</organism>
<dbReference type="Gene3D" id="3.90.1300.10">
    <property type="entry name" value="Amidase signature (AS) domain"/>
    <property type="match status" value="1"/>
</dbReference>
<feature type="active site" description="Charge relay system" evidence="10">
    <location>
        <position position="155"/>
    </location>
</feature>
<dbReference type="STRING" id="479434.Sthe_1927"/>
<dbReference type="RefSeq" id="WP_012872405.1">
    <property type="nucleotide sequence ID" value="NC_013523.1"/>
</dbReference>
<evidence type="ECO:0000256" key="8">
    <source>
        <dbReference type="ARBA" id="ARBA00022917"/>
    </source>
</evidence>
<dbReference type="AlphaFoldDB" id="D1C542"/>
<dbReference type="OrthoDB" id="9811471at2"/>
<comment type="catalytic activity">
    <reaction evidence="9 10">
        <text>L-glutamyl-tRNA(Gln) + L-glutamine + ATP + H2O = L-glutaminyl-tRNA(Gln) + L-glutamate + ADP + phosphate + H(+)</text>
        <dbReference type="Rhea" id="RHEA:17521"/>
        <dbReference type="Rhea" id="RHEA-COMP:9681"/>
        <dbReference type="Rhea" id="RHEA-COMP:9684"/>
        <dbReference type="ChEBI" id="CHEBI:15377"/>
        <dbReference type="ChEBI" id="CHEBI:15378"/>
        <dbReference type="ChEBI" id="CHEBI:29985"/>
        <dbReference type="ChEBI" id="CHEBI:30616"/>
        <dbReference type="ChEBI" id="CHEBI:43474"/>
        <dbReference type="ChEBI" id="CHEBI:58359"/>
        <dbReference type="ChEBI" id="CHEBI:78520"/>
        <dbReference type="ChEBI" id="CHEBI:78521"/>
        <dbReference type="ChEBI" id="CHEBI:456216"/>
        <dbReference type="EC" id="6.3.5.7"/>
    </reaction>
</comment>
<gene>
    <name evidence="10" type="primary">gatA</name>
    <name evidence="12" type="ordered locus">Sthe_1927</name>
</gene>
<evidence type="ECO:0000313" key="13">
    <source>
        <dbReference type="Proteomes" id="UP000002027"/>
    </source>
</evidence>
<evidence type="ECO:0000256" key="4">
    <source>
        <dbReference type="ARBA" id="ARBA00014428"/>
    </source>
</evidence>
<evidence type="ECO:0000259" key="11">
    <source>
        <dbReference type="Pfam" id="PF01425"/>
    </source>
</evidence>
<evidence type="ECO:0000256" key="9">
    <source>
        <dbReference type="ARBA" id="ARBA00047407"/>
    </source>
</evidence>
<keyword evidence="5 10" id="KW-0436">Ligase</keyword>
<dbReference type="KEGG" id="sti:Sthe_1927"/>
<keyword evidence="7 10" id="KW-0067">ATP-binding</keyword>
<protein>
    <recommendedName>
        <fullName evidence="4 10">Glutamyl-tRNA(Gln) amidotransferase subunit A</fullName>
        <shortName evidence="10">Glu-ADT subunit A</shortName>
        <ecNumber evidence="3 10">6.3.5.7</ecNumber>
    </recommendedName>
</protein>
<evidence type="ECO:0000256" key="10">
    <source>
        <dbReference type="HAMAP-Rule" id="MF_00120"/>
    </source>
</evidence>
<comment type="similarity">
    <text evidence="1 10">Belongs to the amidase family. GatA subfamily.</text>
</comment>
<feature type="active site" description="Acyl-ester intermediate" evidence="10">
    <location>
        <position position="179"/>
    </location>
</feature>
<dbReference type="Pfam" id="PF01425">
    <property type="entry name" value="Amidase"/>
    <property type="match status" value="1"/>
</dbReference>
<dbReference type="EC" id="6.3.5.7" evidence="3 10"/>
<dbReference type="GO" id="GO:0016740">
    <property type="term" value="F:transferase activity"/>
    <property type="evidence" value="ECO:0007669"/>
    <property type="project" value="UniProtKB-KW"/>
</dbReference>
<evidence type="ECO:0000256" key="5">
    <source>
        <dbReference type="ARBA" id="ARBA00022598"/>
    </source>
</evidence>
<dbReference type="GO" id="GO:0030956">
    <property type="term" value="C:glutamyl-tRNA(Gln) amidotransferase complex"/>
    <property type="evidence" value="ECO:0007669"/>
    <property type="project" value="InterPro"/>
</dbReference>
<dbReference type="PROSITE" id="PS00571">
    <property type="entry name" value="AMIDASES"/>
    <property type="match status" value="1"/>
</dbReference>
<dbReference type="Proteomes" id="UP000002027">
    <property type="component" value="Chromosome 1"/>
</dbReference>
<keyword evidence="12" id="KW-0808">Transferase</keyword>
<dbReference type="HAMAP" id="MF_00120">
    <property type="entry name" value="GatA"/>
    <property type="match status" value="1"/>
</dbReference>
<dbReference type="PIRSF" id="PIRSF001221">
    <property type="entry name" value="Amidase_fungi"/>
    <property type="match status" value="1"/>
</dbReference>
<dbReference type="GO" id="GO:0005524">
    <property type="term" value="F:ATP binding"/>
    <property type="evidence" value="ECO:0007669"/>
    <property type="project" value="UniProtKB-KW"/>
</dbReference>
<sequence length="497" mass="53393">MTAELTNLSAIEARRRLDRREVSAVELTEAHLERIERLEPHLHAFITVMADVARAQAREADRRIAAGEATALTGIPVALKDILCTVDAPTTAASKILRNYQSPYDATVVRRLREQGAVFVGKTNTDEFAMGSSTENSAFFVTRNPWDLNRVPGGSSGGSAAAVAAGEAILALGSDTGGSIRQPAGFCGVVGVKPTYGRVSRYGLLAFASSLDQIGPFARSVADAAVLLEAISGRDPNDSTSVDLPVPSYVDALGQDIRGMRIGIAREYQVEGVDPEVERVVQAAITELERLGAELVEVSLPHTSYALATYYIIAPAEASANLARYDGVKYGLSIQEDTLLEDYLQTRGQGFGPEVKRRIMLGTYALSSGYYDAYYVKAQKVRTLIKRDFDEAFEKVDVIAGPTSPTVAFGIGERVDDPIQMYLADIFTIPANMAGIPGVAIPCGFAHGMPVSLQLLGRAFDEATVLRVAHAYEQAAGWSERRPPLDMARADASGDTK</sequence>
<dbReference type="GO" id="GO:0006412">
    <property type="term" value="P:translation"/>
    <property type="evidence" value="ECO:0007669"/>
    <property type="project" value="UniProtKB-UniRule"/>
</dbReference>
<keyword evidence="6 10" id="KW-0547">Nucleotide-binding</keyword>
<dbReference type="FunCoup" id="D1C542">
    <property type="interactions" value="487"/>
</dbReference>
<dbReference type="InterPro" id="IPR004412">
    <property type="entry name" value="GatA"/>
</dbReference>
<evidence type="ECO:0000256" key="1">
    <source>
        <dbReference type="ARBA" id="ARBA00008069"/>
    </source>
</evidence>
<feature type="domain" description="Amidase" evidence="11">
    <location>
        <begin position="26"/>
        <end position="466"/>
    </location>
</feature>
<dbReference type="eggNOG" id="COG0154">
    <property type="taxonomic scope" value="Bacteria"/>
</dbReference>
<keyword evidence="13" id="KW-1185">Reference proteome</keyword>
<dbReference type="InterPro" id="IPR036928">
    <property type="entry name" value="AS_sf"/>
</dbReference>
<keyword evidence="8 10" id="KW-0648">Protein biosynthesis</keyword>
<dbReference type="GO" id="GO:0050567">
    <property type="term" value="F:glutaminyl-tRNA synthase (glutamine-hydrolyzing) activity"/>
    <property type="evidence" value="ECO:0007669"/>
    <property type="project" value="UniProtKB-UniRule"/>
</dbReference>
<reference evidence="13" key="1">
    <citation type="submission" date="2009-11" db="EMBL/GenBank/DDBJ databases">
        <title>The complete chromosome 1 of Sphaerobacter thermophilus DSM 20745.</title>
        <authorList>
            <person name="Lucas S."/>
            <person name="Copeland A."/>
            <person name="Lapidus A."/>
            <person name="Glavina del Rio T."/>
            <person name="Dalin E."/>
            <person name="Tice H."/>
            <person name="Bruce D."/>
            <person name="Goodwin L."/>
            <person name="Pitluck S."/>
            <person name="Kyrpides N."/>
            <person name="Mavromatis K."/>
            <person name="Ivanova N."/>
            <person name="Mikhailova N."/>
            <person name="LaButti K.M."/>
            <person name="Clum A."/>
            <person name="Sun H.I."/>
            <person name="Brettin T."/>
            <person name="Detter J.C."/>
            <person name="Han C."/>
            <person name="Larimer F."/>
            <person name="Land M."/>
            <person name="Hauser L."/>
            <person name="Markowitz V."/>
            <person name="Cheng J.F."/>
            <person name="Hugenholtz P."/>
            <person name="Woyke T."/>
            <person name="Wu D."/>
            <person name="Steenblock K."/>
            <person name="Schneider S."/>
            <person name="Pukall R."/>
            <person name="Goeker M."/>
            <person name="Klenk H.P."/>
            <person name="Eisen J.A."/>
        </authorList>
    </citation>
    <scope>NUCLEOTIDE SEQUENCE [LARGE SCALE GENOMIC DNA]</scope>
    <source>
        <strain evidence="13">ATCC 49802 / DSM 20745 / S 6022</strain>
    </source>
</reference>
<feature type="active site" description="Charge relay system" evidence="10">
    <location>
        <position position="80"/>
    </location>
</feature>
<evidence type="ECO:0000256" key="2">
    <source>
        <dbReference type="ARBA" id="ARBA00011123"/>
    </source>
</evidence>